<organism evidence="2 3">
    <name type="scientific">Streptomyces thermolineatus</name>
    <dbReference type="NCBI Taxonomy" id="44033"/>
    <lineage>
        <taxon>Bacteria</taxon>
        <taxon>Bacillati</taxon>
        <taxon>Actinomycetota</taxon>
        <taxon>Actinomycetes</taxon>
        <taxon>Kitasatosporales</taxon>
        <taxon>Streptomycetaceae</taxon>
        <taxon>Streptomyces</taxon>
    </lineage>
</organism>
<name>A0ABN3L4Y5_9ACTN</name>
<reference evidence="2 3" key="1">
    <citation type="journal article" date="2019" name="Int. J. Syst. Evol. Microbiol.">
        <title>The Global Catalogue of Microorganisms (GCM) 10K type strain sequencing project: providing services to taxonomists for standard genome sequencing and annotation.</title>
        <authorList>
            <consortium name="The Broad Institute Genomics Platform"/>
            <consortium name="The Broad Institute Genome Sequencing Center for Infectious Disease"/>
            <person name="Wu L."/>
            <person name="Ma J."/>
        </authorList>
    </citation>
    <scope>NUCLEOTIDE SEQUENCE [LARGE SCALE GENOMIC DNA]</scope>
    <source>
        <strain evidence="2 3">JCM 6307</strain>
    </source>
</reference>
<sequence>MERTETPSVRSRRLGAELRRLREAAGLTMGDAAAELQCGQPKISKIEAGRRGVRPLDLDHLLTLYGLHDTVRRQALKRLAAHTRRIDWWAEKGAQLRDDLRDYLTLEADSRLVRAYETRLVPGLLRTGEYTAAVFRGHCPEDEALRMTDTGLRRREAFLAGDCRLEAVLDVTVLHSVVGTERTMADQLDHLLAMAEHPRVEVRVLPLRRTVTPGQYPPCTIFTMRGEPSADYVWLEHLTSGTLLDREHDLERYRRAWAEHTAAAASPEESREHIRQLAHDYRAAAAAA</sequence>
<dbReference type="SUPFAM" id="SSF47413">
    <property type="entry name" value="lambda repressor-like DNA-binding domains"/>
    <property type="match status" value="1"/>
</dbReference>
<dbReference type="PROSITE" id="PS50943">
    <property type="entry name" value="HTH_CROC1"/>
    <property type="match status" value="1"/>
</dbReference>
<dbReference type="Pfam" id="PF13560">
    <property type="entry name" value="HTH_31"/>
    <property type="match status" value="1"/>
</dbReference>
<dbReference type="RefSeq" id="WP_259370739.1">
    <property type="nucleotide sequence ID" value="NZ_BAAATA010000004.1"/>
</dbReference>
<feature type="domain" description="HTH cro/C1-type" evidence="1">
    <location>
        <begin position="18"/>
        <end position="71"/>
    </location>
</feature>
<dbReference type="SMART" id="SM00530">
    <property type="entry name" value="HTH_XRE"/>
    <property type="match status" value="1"/>
</dbReference>
<dbReference type="InterPro" id="IPR010982">
    <property type="entry name" value="Lambda_DNA-bd_dom_sf"/>
</dbReference>
<dbReference type="EMBL" id="BAAATA010000004">
    <property type="protein sequence ID" value="GAA2475546.1"/>
    <property type="molecule type" value="Genomic_DNA"/>
</dbReference>
<comment type="caution">
    <text evidence="2">The sequence shown here is derived from an EMBL/GenBank/DDBJ whole genome shotgun (WGS) entry which is preliminary data.</text>
</comment>
<protein>
    <submittedName>
        <fullName evidence="2">Helix-turn-helix transcriptional regulator</fullName>
    </submittedName>
</protein>
<dbReference type="Gene3D" id="1.10.260.40">
    <property type="entry name" value="lambda repressor-like DNA-binding domains"/>
    <property type="match status" value="1"/>
</dbReference>
<dbReference type="InterPro" id="IPR043917">
    <property type="entry name" value="DUF5753"/>
</dbReference>
<dbReference type="CDD" id="cd00093">
    <property type="entry name" value="HTH_XRE"/>
    <property type="match status" value="1"/>
</dbReference>
<proteinExistence type="predicted"/>
<dbReference type="Proteomes" id="UP001501358">
    <property type="component" value="Unassembled WGS sequence"/>
</dbReference>
<gene>
    <name evidence="2" type="ORF">GCM10010406_09550</name>
</gene>
<accession>A0ABN3L4Y5</accession>
<dbReference type="Pfam" id="PF19054">
    <property type="entry name" value="DUF5753"/>
    <property type="match status" value="1"/>
</dbReference>
<evidence type="ECO:0000313" key="2">
    <source>
        <dbReference type="EMBL" id="GAA2475546.1"/>
    </source>
</evidence>
<dbReference type="InterPro" id="IPR001387">
    <property type="entry name" value="Cro/C1-type_HTH"/>
</dbReference>
<evidence type="ECO:0000259" key="1">
    <source>
        <dbReference type="PROSITE" id="PS50943"/>
    </source>
</evidence>
<keyword evidence="3" id="KW-1185">Reference proteome</keyword>
<evidence type="ECO:0000313" key="3">
    <source>
        <dbReference type="Proteomes" id="UP001501358"/>
    </source>
</evidence>